<dbReference type="AlphaFoldDB" id="A0A1M6E7D5"/>
<dbReference type="InterPro" id="IPR050563">
    <property type="entry name" value="4-hydroxybenzoyl-CoA_TE"/>
</dbReference>
<dbReference type="PANTHER" id="PTHR31793:SF27">
    <property type="entry name" value="NOVEL THIOESTERASE SUPERFAMILY DOMAIN AND SAPOSIN A-TYPE DOMAIN CONTAINING PROTEIN (0610012H03RIK)"/>
    <property type="match status" value="1"/>
</dbReference>
<dbReference type="Pfam" id="PF13279">
    <property type="entry name" value="4HBT_2"/>
    <property type="match status" value="1"/>
</dbReference>
<dbReference type="InterPro" id="IPR006684">
    <property type="entry name" value="YbgC/YbaW"/>
</dbReference>
<dbReference type="NCBIfam" id="TIGR00051">
    <property type="entry name" value="YbgC/FadM family acyl-CoA thioesterase"/>
    <property type="match status" value="1"/>
</dbReference>
<comment type="similarity">
    <text evidence="1">Belongs to the 4-hydroxybenzoyl-CoA thioesterase family.</text>
</comment>
<dbReference type="CDD" id="cd00586">
    <property type="entry name" value="4HBT"/>
    <property type="match status" value="1"/>
</dbReference>
<organism evidence="3 4">
    <name type="scientific">Parasporobacterium paucivorans DSM 15970</name>
    <dbReference type="NCBI Taxonomy" id="1122934"/>
    <lineage>
        <taxon>Bacteria</taxon>
        <taxon>Bacillati</taxon>
        <taxon>Bacillota</taxon>
        <taxon>Clostridia</taxon>
        <taxon>Lachnospirales</taxon>
        <taxon>Lachnospiraceae</taxon>
        <taxon>Parasporobacterium</taxon>
    </lineage>
</organism>
<keyword evidence="4" id="KW-1185">Reference proteome</keyword>
<protein>
    <submittedName>
        <fullName evidence="3">Acyl-CoA thioester hydrolase</fullName>
    </submittedName>
</protein>
<dbReference type="PANTHER" id="PTHR31793">
    <property type="entry name" value="4-HYDROXYBENZOYL-COA THIOESTERASE FAMILY MEMBER"/>
    <property type="match status" value="1"/>
</dbReference>
<name>A0A1M6E7D5_9FIRM</name>
<evidence type="ECO:0000256" key="1">
    <source>
        <dbReference type="ARBA" id="ARBA00005953"/>
    </source>
</evidence>
<evidence type="ECO:0000313" key="3">
    <source>
        <dbReference type="EMBL" id="SHI81313.1"/>
    </source>
</evidence>
<dbReference type="OrthoDB" id="9800856at2"/>
<evidence type="ECO:0000256" key="2">
    <source>
        <dbReference type="ARBA" id="ARBA00022801"/>
    </source>
</evidence>
<dbReference type="STRING" id="1122934.SAMN02745691_00880"/>
<evidence type="ECO:0000313" key="4">
    <source>
        <dbReference type="Proteomes" id="UP000184342"/>
    </source>
</evidence>
<sequence length="146" mass="16723">MRMKAYLHKVQYYETDQMGVVHHSNYIRWFEEARVDYMEQMGKGYDVMEEEGFQCPVVSVSCDFKSMTKFPNSVYILAKVKEFNGITFIFSYKVTDAVTGEIRATGESRHCFLDGKGGIVSVKKTDKELFELFNAYVGSETAISVS</sequence>
<keyword evidence="2 3" id="KW-0378">Hydrolase</keyword>
<gene>
    <name evidence="3" type="ORF">SAMN02745691_00880</name>
</gene>
<dbReference type="EMBL" id="FQYT01000007">
    <property type="protein sequence ID" value="SHI81313.1"/>
    <property type="molecule type" value="Genomic_DNA"/>
</dbReference>
<accession>A0A1M6E7D5</accession>
<dbReference type="PIRSF" id="PIRSF003230">
    <property type="entry name" value="YbgC"/>
    <property type="match status" value="1"/>
</dbReference>
<dbReference type="Proteomes" id="UP000184342">
    <property type="component" value="Unassembled WGS sequence"/>
</dbReference>
<proteinExistence type="inferred from homology"/>
<dbReference type="SUPFAM" id="SSF54637">
    <property type="entry name" value="Thioesterase/thiol ester dehydrase-isomerase"/>
    <property type="match status" value="1"/>
</dbReference>
<dbReference type="Gene3D" id="3.10.129.10">
    <property type="entry name" value="Hotdog Thioesterase"/>
    <property type="match status" value="1"/>
</dbReference>
<dbReference type="InterPro" id="IPR029069">
    <property type="entry name" value="HotDog_dom_sf"/>
</dbReference>
<reference evidence="3 4" key="1">
    <citation type="submission" date="2016-11" db="EMBL/GenBank/DDBJ databases">
        <authorList>
            <person name="Jaros S."/>
            <person name="Januszkiewicz K."/>
            <person name="Wedrychowicz H."/>
        </authorList>
    </citation>
    <scope>NUCLEOTIDE SEQUENCE [LARGE SCALE GENOMIC DNA]</scope>
    <source>
        <strain evidence="3 4">DSM 15970</strain>
    </source>
</reference>
<dbReference type="GO" id="GO:0047617">
    <property type="term" value="F:fatty acyl-CoA hydrolase activity"/>
    <property type="evidence" value="ECO:0007669"/>
    <property type="project" value="TreeGrafter"/>
</dbReference>